<dbReference type="InterPro" id="IPR000198">
    <property type="entry name" value="RhoGAP_dom"/>
</dbReference>
<dbReference type="Proteomes" id="UP000005622">
    <property type="component" value="Unassembled WGS sequence"/>
</dbReference>
<dbReference type="SMART" id="SM00324">
    <property type="entry name" value="RhoGAP"/>
    <property type="match status" value="1"/>
</dbReference>
<feature type="domain" description="Rho-GAP" evidence="1">
    <location>
        <begin position="106"/>
        <end position="306"/>
    </location>
</feature>
<dbReference type="GO" id="GO:0007165">
    <property type="term" value="P:signal transduction"/>
    <property type="evidence" value="ECO:0007669"/>
    <property type="project" value="InterPro"/>
</dbReference>
<dbReference type="OrthoDB" id="2188775at2759"/>
<protein>
    <recommendedName>
        <fullName evidence="1">Rho-GAP domain-containing protein</fullName>
    </recommendedName>
</protein>
<gene>
    <name evidence="2" type="ORF">NERG_01704</name>
</gene>
<dbReference type="Gene3D" id="1.10.555.10">
    <property type="entry name" value="Rho GTPase activation protein"/>
    <property type="match status" value="1"/>
</dbReference>
<sequence>MAEERQAEQHTINSLSYKELEEYKENMKMQNQQICIEVFTVQIFNEMVSEVEPESIGVVKKVSSALYRVIQIAVKLIQGIKPSRKSSMDLVNTQYKFCSQNLQVTADIEALMQVIGVIDIARYPELFRQSASAREVKVLCRNLSSITFPKMSPSSEKCPEEKEKKNLEMIRIIAYNFKEFDIEAIASVYKMLLKTKNPLFPTKYICEYIKIGKLSCKKTKIVLCQFILAFVICKQKQELFESTCSFLYSLITKENSKLRFANISVVFTPIFFIDEDCQIVDSNFKEIMENLKNFLEFFLENSPQIFILALKPKRE</sequence>
<dbReference type="HOGENOM" id="CLU_897390_0_0_1"/>
<accession>H8ZDN3</accession>
<dbReference type="EMBL" id="JH604636">
    <property type="protein sequence ID" value="EHY65258.1"/>
    <property type="molecule type" value="Genomic_DNA"/>
</dbReference>
<name>H8ZDN3_NEMA1</name>
<dbReference type="PROSITE" id="PS50238">
    <property type="entry name" value="RHOGAP"/>
    <property type="match status" value="1"/>
</dbReference>
<dbReference type="Pfam" id="PF00620">
    <property type="entry name" value="RhoGAP"/>
    <property type="match status" value="1"/>
</dbReference>
<dbReference type="InterPro" id="IPR008936">
    <property type="entry name" value="Rho_GTPase_activation_prot"/>
</dbReference>
<organism evidence="2">
    <name type="scientific">Nematocida ausubeli (strain ATCC PRA-371 / ERTm2)</name>
    <name type="common">Nematode killer fungus</name>
    <dbReference type="NCBI Taxonomy" id="1913371"/>
    <lineage>
        <taxon>Eukaryota</taxon>
        <taxon>Fungi</taxon>
        <taxon>Fungi incertae sedis</taxon>
        <taxon>Microsporidia</taxon>
        <taxon>Nematocida</taxon>
    </lineage>
</organism>
<evidence type="ECO:0000259" key="1">
    <source>
        <dbReference type="PROSITE" id="PS50238"/>
    </source>
</evidence>
<dbReference type="AlphaFoldDB" id="H8ZDN3"/>
<evidence type="ECO:0000313" key="2">
    <source>
        <dbReference type="EMBL" id="EHY65258.1"/>
    </source>
</evidence>
<dbReference type="SUPFAM" id="SSF48350">
    <property type="entry name" value="GTPase activation domain, GAP"/>
    <property type="match status" value="1"/>
</dbReference>
<reference evidence="2" key="1">
    <citation type="submission" date="2011-03" db="EMBL/GenBank/DDBJ databases">
        <title>The Genome Sequence of Nematocida sp1 strain ERTm2.</title>
        <authorList>
            <consortium name="The Broad Institute Genome Sequencing Platform"/>
            <consortium name="The Broad Institute Genome Sequencing Center for Infectious Disease"/>
            <person name="Cuomo C."/>
            <person name="Troemel E."/>
            <person name="Young S.K."/>
            <person name="Zeng Q."/>
            <person name="Gargeya S."/>
            <person name="Fitzgerald M."/>
            <person name="Haas B."/>
            <person name="Abouelleil A."/>
            <person name="Alvarado L."/>
            <person name="Arachchi H.M."/>
            <person name="Berlin A."/>
            <person name="Brown A."/>
            <person name="Chapman S.B."/>
            <person name="Chen Z."/>
            <person name="Dunbar C."/>
            <person name="Freedman E."/>
            <person name="Gearin G."/>
            <person name="Gellesch M."/>
            <person name="Goldberg J."/>
            <person name="Griggs A."/>
            <person name="Gujja S."/>
            <person name="Heilman E.R."/>
            <person name="Heiman D."/>
            <person name="Howarth C."/>
            <person name="Larson L."/>
            <person name="Lui A."/>
            <person name="MacDonald P.J.P."/>
            <person name="Mehta T."/>
            <person name="Montmayeur A."/>
            <person name="Murphy C."/>
            <person name="Neiman D."/>
            <person name="Pearson M."/>
            <person name="Priest M."/>
            <person name="Roberts A."/>
            <person name="Saif S."/>
            <person name="Shea T."/>
            <person name="Shenoy N."/>
            <person name="Sisk P."/>
            <person name="Stolte C."/>
            <person name="Sykes S."/>
            <person name="White J."/>
            <person name="Yandava C."/>
            <person name="Wortman J."/>
            <person name="Nusbaum C."/>
            <person name="Birren B."/>
        </authorList>
    </citation>
    <scope>NUCLEOTIDE SEQUENCE</scope>
    <source>
        <strain evidence="2">ERTm2</strain>
    </source>
</reference>
<proteinExistence type="predicted"/>